<evidence type="ECO:0000313" key="9">
    <source>
        <dbReference type="Proteomes" id="UP000613740"/>
    </source>
</evidence>
<evidence type="ECO:0000256" key="1">
    <source>
        <dbReference type="ARBA" id="ARBA00022679"/>
    </source>
</evidence>
<protein>
    <recommendedName>
        <fullName evidence="7">Protein kinase domain-containing protein</fullName>
    </recommendedName>
</protein>
<dbReference type="InterPro" id="IPR017441">
    <property type="entry name" value="Protein_kinase_ATP_BS"/>
</dbReference>
<proteinExistence type="inferred from homology"/>
<keyword evidence="2 5" id="KW-0547">Nucleotide-binding</keyword>
<dbReference type="PROSITE" id="PS50011">
    <property type="entry name" value="PROTEIN_KINASE_DOM"/>
    <property type="match status" value="1"/>
</dbReference>
<dbReference type="SMART" id="SM00220">
    <property type="entry name" value="S_TKc"/>
    <property type="match status" value="1"/>
</dbReference>
<comment type="similarity">
    <text evidence="6">Belongs to the protein kinase superfamily.</text>
</comment>
<accession>A0A835SHF1</accession>
<keyword evidence="9" id="KW-1185">Reference proteome</keyword>
<evidence type="ECO:0000256" key="2">
    <source>
        <dbReference type="ARBA" id="ARBA00022741"/>
    </source>
</evidence>
<dbReference type="Pfam" id="PF00069">
    <property type="entry name" value="Pkinase"/>
    <property type="match status" value="1"/>
</dbReference>
<dbReference type="EMBL" id="JAEHOD010000141">
    <property type="protein sequence ID" value="KAG2423483.1"/>
    <property type="molecule type" value="Genomic_DNA"/>
</dbReference>
<comment type="caution">
    <text evidence="8">The sequence shown here is derived from an EMBL/GenBank/DDBJ whole genome shotgun (WGS) entry which is preliminary data.</text>
</comment>
<dbReference type="PANTHER" id="PTHR44329:SF214">
    <property type="entry name" value="PROTEIN KINASE DOMAIN-CONTAINING PROTEIN"/>
    <property type="match status" value="1"/>
</dbReference>
<sequence length="330" mass="34715">MQLQGGPLLGWRRLEAGLGLPPAGEAQGAQVEDSGLAAAACQQPPAQAPGGLSGVLLREFAHGEVGIGKSLGSGAYGDVKRGTVTATSELLAVKFWDEESRACMDSNMAMLLIARSPCLVHPCGVLYDADGRTCGLSFPLVGDGGTLQDLWDSASVAGVQAPLRTLLAAAEGAVRGLKAMHSAGFIHRDLKPANVLVTSGADNRLVAKLLDFYLACRPGVHRGEVGTEAFRPPEAEDGADTFHTERLDYYSVGAIVVALLTDNAKDKVLRSVAVDIRKDNFSSMIALLEQELAAVVGPEVVQLPEWWAERVLPPESKESSSSSEKGSSEE</sequence>
<dbReference type="SUPFAM" id="SSF56112">
    <property type="entry name" value="Protein kinase-like (PK-like)"/>
    <property type="match status" value="1"/>
</dbReference>
<dbReference type="InterPro" id="IPR051681">
    <property type="entry name" value="Ser/Thr_Kinases-Pseudokinases"/>
</dbReference>
<dbReference type="InterPro" id="IPR008271">
    <property type="entry name" value="Ser/Thr_kinase_AS"/>
</dbReference>
<reference evidence="8" key="1">
    <citation type="journal article" date="2020" name="bioRxiv">
        <title>Comparative genomics of Chlamydomonas.</title>
        <authorList>
            <person name="Craig R.J."/>
            <person name="Hasan A.R."/>
            <person name="Ness R.W."/>
            <person name="Keightley P.D."/>
        </authorList>
    </citation>
    <scope>NUCLEOTIDE SEQUENCE</scope>
    <source>
        <strain evidence="8">CCAP 11/173</strain>
    </source>
</reference>
<name>A0A835SHF1_9CHLO</name>
<feature type="domain" description="Protein kinase" evidence="7">
    <location>
        <begin position="65"/>
        <end position="330"/>
    </location>
</feature>
<dbReference type="GO" id="GO:0005524">
    <property type="term" value="F:ATP binding"/>
    <property type="evidence" value="ECO:0007669"/>
    <property type="project" value="UniProtKB-UniRule"/>
</dbReference>
<gene>
    <name evidence="8" type="ORF">HYH02_015314</name>
</gene>
<dbReference type="PROSITE" id="PS00108">
    <property type="entry name" value="PROTEIN_KINASE_ST"/>
    <property type="match status" value="1"/>
</dbReference>
<keyword evidence="4 5" id="KW-0067">ATP-binding</keyword>
<keyword evidence="6" id="KW-0723">Serine/threonine-protein kinase</keyword>
<dbReference type="OrthoDB" id="4062651at2759"/>
<dbReference type="InterPro" id="IPR011009">
    <property type="entry name" value="Kinase-like_dom_sf"/>
</dbReference>
<evidence type="ECO:0000256" key="5">
    <source>
        <dbReference type="PROSITE-ProRule" id="PRU10141"/>
    </source>
</evidence>
<keyword evidence="1" id="KW-0808">Transferase</keyword>
<evidence type="ECO:0000256" key="4">
    <source>
        <dbReference type="ARBA" id="ARBA00022840"/>
    </source>
</evidence>
<dbReference type="GO" id="GO:0004674">
    <property type="term" value="F:protein serine/threonine kinase activity"/>
    <property type="evidence" value="ECO:0007669"/>
    <property type="project" value="UniProtKB-KW"/>
</dbReference>
<dbReference type="Gene3D" id="1.10.510.10">
    <property type="entry name" value="Transferase(Phosphotransferase) domain 1"/>
    <property type="match status" value="1"/>
</dbReference>
<organism evidence="8 9">
    <name type="scientific">Chlamydomonas schloesseri</name>
    <dbReference type="NCBI Taxonomy" id="2026947"/>
    <lineage>
        <taxon>Eukaryota</taxon>
        <taxon>Viridiplantae</taxon>
        <taxon>Chlorophyta</taxon>
        <taxon>core chlorophytes</taxon>
        <taxon>Chlorophyceae</taxon>
        <taxon>CS clade</taxon>
        <taxon>Chlamydomonadales</taxon>
        <taxon>Chlamydomonadaceae</taxon>
        <taxon>Chlamydomonas</taxon>
    </lineage>
</organism>
<evidence type="ECO:0000259" key="7">
    <source>
        <dbReference type="PROSITE" id="PS50011"/>
    </source>
</evidence>
<evidence type="ECO:0000313" key="8">
    <source>
        <dbReference type="EMBL" id="KAG2423483.1"/>
    </source>
</evidence>
<dbReference type="PROSITE" id="PS00107">
    <property type="entry name" value="PROTEIN_KINASE_ATP"/>
    <property type="match status" value="1"/>
</dbReference>
<feature type="binding site" evidence="5">
    <location>
        <position position="94"/>
    </location>
    <ligand>
        <name>ATP</name>
        <dbReference type="ChEBI" id="CHEBI:30616"/>
    </ligand>
</feature>
<dbReference type="AlphaFoldDB" id="A0A835SHF1"/>
<dbReference type="Proteomes" id="UP000613740">
    <property type="component" value="Unassembled WGS sequence"/>
</dbReference>
<evidence type="ECO:0000256" key="3">
    <source>
        <dbReference type="ARBA" id="ARBA00022777"/>
    </source>
</evidence>
<dbReference type="InterPro" id="IPR000719">
    <property type="entry name" value="Prot_kinase_dom"/>
</dbReference>
<evidence type="ECO:0000256" key="6">
    <source>
        <dbReference type="RuleBase" id="RU000304"/>
    </source>
</evidence>
<keyword evidence="3" id="KW-0418">Kinase</keyword>
<dbReference type="PANTHER" id="PTHR44329">
    <property type="entry name" value="SERINE/THREONINE-PROTEIN KINASE TNNI3K-RELATED"/>
    <property type="match status" value="1"/>
</dbReference>